<dbReference type="AlphaFoldDB" id="A0A0R2A7R7"/>
<organism evidence="1 2">
    <name type="scientific">Paucilactobacillus vaccinostercus DSM 20634</name>
    <dbReference type="NCBI Taxonomy" id="1423813"/>
    <lineage>
        <taxon>Bacteria</taxon>
        <taxon>Bacillati</taxon>
        <taxon>Bacillota</taxon>
        <taxon>Bacilli</taxon>
        <taxon>Lactobacillales</taxon>
        <taxon>Lactobacillaceae</taxon>
        <taxon>Paucilactobacillus</taxon>
    </lineage>
</organism>
<dbReference type="OrthoDB" id="9934425at2"/>
<keyword evidence="2" id="KW-1185">Reference proteome</keyword>
<accession>A0A0R2A7R7</accession>
<gene>
    <name evidence="1" type="ORF">FC26_GL002227</name>
</gene>
<evidence type="ECO:0000313" key="2">
    <source>
        <dbReference type="Proteomes" id="UP000051733"/>
    </source>
</evidence>
<proteinExistence type="predicted"/>
<dbReference type="EMBL" id="AYYY01000005">
    <property type="protein sequence ID" value="KRM62650.1"/>
    <property type="molecule type" value="Genomic_DNA"/>
</dbReference>
<sequence>MDIFELAYRMATQYKGRENDLAELGYQQDDIKKIIEDPMATQLPVALAYKMANDYVTIQVRTMRGNKAFTDKLEKLRAKLNSDEDTQLLATMLDRLPTTNVWLFDKFNGSY</sequence>
<protein>
    <submittedName>
        <fullName evidence="1">Uncharacterized protein</fullName>
    </submittedName>
</protein>
<name>A0A0R2A7R7_9LACO</name>
<reference evidence="1 2" key="1">
    <citation type="journal article" date="2015" name="Genome Announc.">
        <title>Expanding the biotechnology potential of lactobacilli through comparative genomics of 213 strains and associated genera.</title>
        <authorList>
            <person name="Sun Z."/>
            <person name="Harris H.M."/>
            <person name="McCann A."/>
            <person name="Guo C."/>
            <person name="Argimon S."/>
            <person name="Zhang W."/>
            <person name="Yang X."/>
            <person name="Jeffery I.B."/>
            <person name="Cooney J.C."/>
            <person name="Kagawa T.F."/>
            <person name="Liu W."/>
            <person name="Song Y."/>
            <person name="Salvetti E."/>
            <person name="Wrobel A."/>
            <person name="Rasinkangas P."/>
            <person name="Parkhill J."/>
            <person name="Rea M.C."/>
            <person name="O'Sullivan O."/>
            <person name="Ritari J."/>
            <person name="Douillard F.P."/>
            <person name="Paul Ross R."/>
            <person name="Yang R."/>
            <person name="Briner A.E."/>
            <person name="Felis G.E."/>
            <person name="de Vos W.M."/>
            <person name="Barrangou R."/>
            <person name="Klaenhammer T.R."/>
            <person name="Caufield P.W."/>
            <person name="Cui Y."/>
            <person name="Zhang H."/>
            <person name="O'Toole P.W."/>
        </authorList>
    </citation>
    <scope>NUCLEOTIDE SEQUENCE [LARGE SCALE GENOMIC DNA]</scope>
    <source>
        <strain evidence="1 2">DSM 20634</strain>
    </source>
</reference>
<dbReference type="Proteomes" id="UP000051733">
    <property type="component" value="Unassembled WGS sequence"/>
</dbReference>
<comment type="caution">
    <text evidence="1">The sequence shown here is derived from an EMBL/GenBank/DDBJ whole genome shotgun (WGS) entry which is preliminary data.</text>
</comment>
<evidence type="ECO:0000313" key="1">
    <source>
        <dbReference type="EMBL" id="KRM62650.1"/>
    </source>
</evidence>
<dbReference type="PATRIC" id="fig|1423813.3.peg.2267"/>
<dbReference type="RefSeq" id="WP_057777341.1">
    <property type="nucleotide sequence ID" value="NZ_AYYY01000005.1"/>
</dbReference>